<dbReference type="EMBL" id="MU006350">
    <property type="protein sequence ID" value="KAF2845262.1"/>
    <property type="molecule type" value="Genomic_DNA"/>
</dbReference>
<name>A0A6A7AQ36_9PLEO</name>
<evidence type="ECO:0000313" key="2">
    <source>
        <dbReference type="Proteomes" id="UP000799423"/>
    </source>
</evidence>
<accession>A0A6A7AQ36</accession>
<dbReference type="AlphaFoldDB" id="A0A6A7AQ36"/>
<sequence>MANIFEAVSGSPIVHGMWCNQLAKEILWEVAGTPGKRLNDGGPTWSWLSIDTPVKMDLQLREFSPSRMRTTQVPTPASLRITIKTEAPMLRCHIRELPRKPVQYGTLSWKKEGPLQVAVRNRMASPPTPPLKDEVVNGVFTGTLHFVVFKAAIWKRLSCA</sequence>
<proteinExistence type="predicted"/>
<organism evidence="1 2">
    <name type="scientific">Plenodomus tracheiphilus IPT5</name>
    <dbReference type="NCBI Taxonomy" id="1408161"/>
    <lineage>
        <taxon>Eukaryota</taxon>
        <taxon>Fungi</taxon>
        <taxon>Dikarya</taxon>
        <taxon>Ascomycota</taxon>
        <taxon>Pezizomycotina</taxon>
        <taxon>Dothideomycetes</taxon>
        <taxon>Pleosporomycetidae</taxon>
        <taxon>Pleosporales</taxon>
        <taxon>Pleosporineae</taxon>
        <taxon>Leptosphaeriaceae</taxon>
        <taxon>Plenodomus</taxon>
    </lineage>
</organism>
<gene>
    <name evidence="1" type="ORF">T440DRAFT_279646</name>
</gene>
<keyword evidence="2" id="KW-1185">Reference proteome</keyword>
<evidence type="ECO:0000313" key="1">
    <source>
        <dbReference type="EMBL" id="KAF2845262.1"/>
    </source>
</evidence>
<protein>
    <submittedName>
        <fullName evidence="1">Uncharacterized protein</fullName>
    </submittedName>
</protein>
<dbReference type="Proteomes" id="UP000799423">
    <property type="component" value="Unassembled WGS sequence"/>
</dbReference>
<reference evidence="1" key="1">
    <citation type="submission" date="2020-01" db="EMBL/GenBank/DDBJ databases">
        <authorList>
            <consortium name="DOE Joint Genome Institute"/>
            <person name="Haridas S."/>
            <person name="Albert R."/>
            <person name="Binder M."/>
            <person name="Bloem J."/>
            <person name="Labutti K."/>
            <person name="Salamov A."/>
            <person name="Andreopoulos B."/>
            <person name="Baker S.E."/>
            <person name="Barry K."/>
            <person name="Bills G."/>
            <person name="Bluhm B.H."/>
            <person name="Cannon C."/>
            <person name="Castanera R."/>
            <person name="Culley D.E."/>
            <person name="Daum C."/>
            <person name="Ezra D."/>
            <person name="Gonzalez J.B."/>
            <person name="Henrissat B."/>
            <person name="Kuo A."/>
            <person name="Liang C."/>
            <person name="Lipzen A."/>
            <person name="Lutzoni F."/>
            <person name="Magnuson J."/>
            <person name="Mondo S."/>
            <person name="Nolan M."/>
            <person name="Ohm R."/>
            <person name="Pangilinan J."/>
            <person name="Park H.-J."/>
            <person name="Ramirez L."/>
            <person name="Alfaro M."/>
            <person name="Sun H."/>
            <person name="Tritt A."/>
            <person name="Yoshinaga Y."/>
            <person name="Zwiers L.-H."/>
            <person name="Turgeon B.G."/>
            <person name="Goodwin S.B."/>
            <person name="Spatafora J.W."/>
            <person name="Crous P.W."/>
            <person name="Grigoriev I.V."/>
        </authorList>
    </citation>
    <scope>NUCLEOTIDE SEQUENCE</scope>
    <source>
        <strain evidence="1">IPT5</strain>
    </source>
</reference>